<proteinExistence type="predicted"/>
<organism evidence="3 4">
    <name type="scientific">Staphylococcus aureus</name>
    <dbReference type="NCBI Taxonomy" id="1280"/>
    <lineage>
        <taxon>Bacteria</taxon>
        <taxon>Bacillati</taxon>
        <taxon>Bacillota</taxon>
        <taxon>Bacilli</taxon>
        <taxon>Bacillales</taxon>
        <taxon>Staphylococcaceae</taxon>
        <taxon>Staphylococcus</taxon>
    </lineage>
</organism>
<evidence type="ECO:0000256" key="2">
    <source>
        <dbReference type="ARBA" id="ARBA00012972"/>
    </source>
</evidence>
<sequence>MAEEKGLIPNVDFYSASVYHCMEIPHDLFTPIFAVSRSAGWIAHILETI</sequence>
<dbReference type="PRINTS" id="PR00143">
    <property type="entry name" value="CITRTSNTHASE"/>
</dbReference>
<dbReference type="InterPro" id="IPR002020">
    <property type="entry name" value="Citrate_synthase"/>
</dbReference>
<dbReference type="InterPro" id="IPR036969">
    <property type="entry name" value="Citrate_synthase_sf"/>
</dbReference>
<name>A0A2X2K1F4_STAAU</name>
<dbReference type="EMBL" id="UAUX01000015">
    <property type="protein sequence ID" value="SQA00097.1"/>
    <property type="molecule type" value="Genomic_DNA"/>
</dbReference>
<evidence type="ECO:0000313" key="4">
    <source>
        <dbReference type="Proteomes" id="UP000249913"/>
    </source>
</evidence>
<reference evidence="3 4" key="1">
    <citation type="submission" date="2018-06" db="EMBL/GenBank/DDBJ databases">
        <authorList>
            <consortium name="Pathogen Informatics"/>
            <person name="Doyle S."/>
        </authorList>
    </citation>
    <scope>NUCLEOTIDE SEQUENCE [LARGE SCALE GENOMIC DNA]</scope>
    <source>
        <strain evidence="3 4">NCTC7878</strain>
    </source>
</reference>
<dbReference type="Proteomes" id="UP000249913">
    <property type="component" value="Unassembled WGS sequence"/>
</dbReference>
<dbReference type="SUPFAM" id="SSF48256">
    <property type="entry name" value="Citrate synthase"/>
    <property type="match status" value="1"/>
</dbReference>
<dbReference type="AlphaFoldDB" id="A0A2X2K1F4"/>
<dbReference type="Pfam" id="PF00285">
    <property type="entry name" value="Citrate_synt"/>
    <property type="match status" value="1"/>
</dbReference>
<gene>
    <name evidence="3" type="primary">citZ_1</name>
    <name evidence="3" type="ORF">NCTC7878_03254</name>
</gene>
<dbReference type="UniPathway" id="UPA00223"/>
<keyword evidence="3" id="KW-0012">Acyltransferase</keyword>
<dbReference type="InterPro" id="IPR016143">
    <property type="entry name" value="Citrate_synth-like_sm_a-sub"/>
</dbReference>
<dbReference type="GO" id="GO:0006099">
    <property type="term" value="P:tricarboxylic acid cycle"/>
    <property type="evidence" value="ECO:0007669"/>
    <property type="project" value="UniProtKB-UniPathway"/>
</dbReference>
<dbReference type="GO" id="GO:0036440">
    <property type="term" value="F:citrate synthase activity"/>
    <property type="evidence" value="ECO:0007669"/>
    <property type="project" value="UniProtKB-EC"/>
</dbReference>
<keyword evidence="3" id="KW-0808">Transferase</keyword>
<dbReference type="Gene3D" id="1.10.230.10">
    <property type="entry name" value="Cytochrome P450-Terp, domain 2"/>
    <property type="match status" value="1"/>
</dbReference>
<dbReference type="Gene3D" id="1.10.580.10">
    <property type="entry name" value="Citrate Synthase, domain 1"/>
    <property type="match status" value="1"/>
</dbReference>
<dbReference type="EC" id="2.3.3.16" evidence="2"/>
<dbReference type="PANTHER" id="PTHR42871:SF1">
    <property type="entry name" value="CITRATE SYNTHASE"/>
    <property type="match status" value="1"/>
</dbReference>
<dbReference type="InterPro" id="IPR016142">
    <property type="entry name" value="Citrate_synth-like_lrg_a-sub"/>
</dbReference>
<evidence type="ECO:0000256" key="1">
    <source>
        <dbReference type="ARBA" id="ARBA00004751"/>
    </source>
</evidence>
<comment type="pathway">
    <text evidence="1">Carbohydrate metabolism; tricarboxylic acid cycle; isocitrate from oxaloacetate: step 1/2.</text>
</comment>
<dbReference type="PANTHER" id="PTHR42871">
    <property type="entry name" value="CITRATE SYNTHASE"/>
    <property type="match status" value="1"/>
</dbReference>
<evidence type="ECO:0000313" key="3">
    <source>
        <dbReference type="EMBL" id="SQA00097.1"/>
    </source>
</evidence>
<protein>
    <recommendedName>
        <fullName evidence="2">citrate synthase (unknown stereospecificity)</fullName>
        <ecNumber evidence="2">2.3.3.16</ecNumber>
    </recommendedName>
</protein>
<accession>A0A2X2K1F4</accession>